<dbReference type="InterPro" id="IPR027417">
    <property type="entry name" value="P-loop_NTPase"/>
</dbReference>
<evidence type="ECO:0000256" key="4">
    <source>
        <dbReference type="ARBA" id="ARBA00023288"/>
    </source>
</evidence>
<protein>
    <submittedName>
        <fullName evidence="5">Rab family GTPase</fullName>
    </submittedName>
</protein>
<dbReference type="GO" id="GO:0005525">
    <property type="term" value="F:GTP binding"/>
    <property type="evidence" value="ECO:0000318"/>
    <property type="project" value="GO_Central"/>
</dbReference>
<dbReference type="EMBL" id="DS571205">
    <property type="protein sequence ID" value="EAL45284.1"/>
    <property type="molecule type" value="Genomic_DNA"/>
</dbReference>
<dbReference type="GO" id="GO:0003924">
    <property type="term" value="F:GTPase activity"/>
    <property type="evidence" value="ECO:0000318"/>
    <property type="project" value="GO_Central"/>
</dbReference>
<dbReference type="RefSeq" id="XP_650671.1">
    <property type="nucleotide sequence ID" value="XM_645579.1"/>
</dbReference>
<dbReference type="KEGG" id="ehi:EHI_107140"/>
<dbReference type="PRINTS" id="PR00449">
    <property type="entry name" value="RASTRNSFRMNG"/>
</dbReference>
<dbReference type="OrthoDB" id="9989112at2759"/>
<sequence>MEDICRHKVVFIGDCSVGKTCIIGRFTSKNFDMSYDATIGTDFVTQIMDVDNKKIELQIWDTAGQERYRSLIPNYIRGASVVVIVYDISDKQTFNNIDHWFDEVPDRESTLVYIVGNKVDSQRGVTKEEGMQKSYKWSARFIETSALKDIGITDLFEDIASNLAPLAPKCTEAPLRINEPTSRNCC</sequence>
<dbReference type="HOGENOM" id="CLU_041217_10_2_1"/>
<dbReference type="SMART" id="SM00176">
    <property type="entry name" value="RAN"/>
    <property type="match status" value="1"/>
</dbReference>
<organism evidence="5 6">
    <name type="scientific">Entamoeba histolytica (strain ATCC 30459 / HM-1:IMSS / ABRM)</name>
    <dbReference type="NCBI Taxonomy" id="294381"/>
    <lineage>
        <taxon>Eukaryota</taxon>
        <taxon>Amoebozoa</taxon>
        <taxon>Evosea</taxon>
        <taxon>Archamoebae</taxon>
        <taxon>Mastigamoebida</taxon>
        <taxon>Entamoebidae</taxon>
        <taxon>Entamoeba</taxon>
    </lineage>
</organism>
<dbReference type="OMA" id="WTRQEDL"/>
<keyword evidence="4" id="KW-0449">Lipoprotein</keyword>
<evidence type="ECO:0000256" key="2">
    <source>
        <dbReference type="ARBA" id="ARBA00022741"/>
    </source>
</evidence>
<dbReference type="Gene3D" id="3.40.50.300">
    <property type="entry name" value="P-loop containing nucleotide triphosphate hydrolases"/>
    <property type="match status" value="1"/>
</dbReference>
<dbReference type="InterPro" id="IPR005225">
    <property type="entry name" value="Small_GTP-bd"/>
</dbReference>
<dbReference type="PANTHER" id="PTHR47977">
    <property type="entry name" value="RAS-RELATED PROTEIN RAB"/>
    <property type="match status" value="1"/>
</dbReference>
<evidence type="ECO:0000256" key="3">
    <source>
        <dbReference type="ARBA" id="ARBA00023134"/>
    </source>
</evidence>
<dbReference type="SMART" id="SM00174">
    <property type="entry name" value="RHO"/>
    <property type="match status" value="1"/>
</dbReference>
<comment type="similarity">
    <text evidence="1">Belongs to the small GTPase superfamily. Rho family.</text>
</comment>
<dbReference type="NCBIfam" id="TIGR00231">
    <property type="entry name" value="small_GTP"/>
    <property type="match status" value="1"/>
</dbReference>
<dbReference type="AlphaFoldDB" id="A0A8U0WP95"/>
<dbReference type="GeneID" id="3404960"/>
<dbReference type="Proteomes" id="UP000001926">
    <property type="component" value="Partially assembled WGS sequence"/>
</dbReference>
<dbReference type="InterPro" id="IPR001806">
    <property type="entry name" value="Small_GTPase"/>
</dbReference>
<evidence type="ECO:0000313" key="6">
    <source>
        <dbReference type="Proteomes" id="UP000001926"/>
    </source>
</evidence>
<keyword evidence="6" id="KW-1185">Reference proteome</keyword>
<dbReference type="InterPro" id="IPR050227">
    <property type="entry name" value="Rab"/>
</dbReference>
<evidence type="ECO:0000256" key="1">
    <source>
        <dbReference type="ARBA" id="ARBA00010142"/>
    </source>
</evidence>
<proteinExistence type="inferred from homology"/>
<dbReference type="Pfam" id="PF00071">
    <property type="entry name" value="Ras"/>
    <property type="match status" value="1"/>
</dbReference>
<dbReference type="SUPFAM" id="SSF52540">
    <property type="entry name" value="P-loop containing nucleoside triphosphate hydrolases"/>
    <property type="match status" value="1"/>
</dbReference>
<dbReference type="SMART" id="SM00173">
    <property type="entry name" value="RAS"/>
    <property type="match status" value="1"/>
</dbReference>
<dbReference type="PROSITE" id="PS51420">
    <property type="entry name" value="RHO"/>
    <property type="match status" value="1"/>
</dbReference>
<keyword evidence="3" id="KW-0342">GTP-binding</keyword>
<dbReference type="PROSITE" id="PS51419">
    <property type="entry name" value="RAB"/>
    <property type="match status" value="1"/>
</dbReference>
<dbReference type="FunFam" id="3.40.50.300:FF:000823">
    <property type="entry name" value="Small GTPase RAB, putative"/>
    <property type="match status" value="1"/>
</dbReference>
<dbReference type="PROSITE" id="PS51421">
    <property type="entry name" value="RAS"/>
    <property type="match status" value="1"/>
</dbReference>
<evidence type="ECO:0000313" key="5">
    <source>
        <dbReference type="EMBL" id="EAL45284.1"/>
    </source>
</evidence>
<reference evidence="5" key="2">
    <citation type="submission" date="2007-03" db="EMBL/GenBank/DDBJ databases">
        <authorList>
            <person name="Lorenzi H."/>
            <person name="Amedeo P."/>
            <person name="Inman J."/>
            <person name="Schobel S."/>
            <person name="Caler E."/>
        </authorList>
    </citation>
    <scope>GENOME REANNOTATION</scope>
    <source>
        <strain evidence="5">HM-1:IMSS</strain>
    </source>
</reference>
<dbReference type="SMART" id="SM00175">
    <property type="entry name" value="RAB"/>
    <property type="match status" value="1"/>
</dbReference>
<accession>A0A8U0WP95</accession>
<dbReference type="CDD" id="cd01861">
    <property type="entry name" value="Rab6"/>
    <property type="match status" value="1"/>
</dbReference>
<gene>
    <name evidence="5" type="ORF">EHI_107140</name>
</gene>
<name>A0A8U0WP95_ENTH1</name>
<reference evidence="5" key="1">
    <citation type="journal article" date="2005" name="Nature">
        <title>The genome of the protist parasite Entamoeba histolytica.</title>
        <authorList>
            <person name="Loftus B."/>
            <person name="Anderson I."/>
            <person name="Davies R."/>
            <person name="Alsmark U.C."/>
            <person name="Samuelson J."/>
            <person name="Amedeo P."/>
            <person name="Roncaglia P."/>
            <person name="Berriman M."/>
            <person name="Hirt R.P."/>
            <person name="Mann B.J."/>
            <person name="Nozaki T."/>
            <person name="Suh B."/>
            <person name="Pop M."/>
            <person name="Duchene M."/>
            <person name="Ackers J."/>
            <person name="Tannich E."/>
            <person name="Leippe M."/>
            <person name="Hofer M."/>
            <person name="Bruchhaus I."/>
            <person name="Willhoeft U."/>
            <person name="Bhattacharya A."/>
            <person name="Chillingworth T."/>
            <person name="Churcher C."/>
            <person name="Hance Z."/>
            <person name="Harris B."/>
            <person name="Harris D."/>
            <person name="Jagels K."/>
            <person name="Moule S."/>
            <person name="Mungall K."/>
            <person name="Ormond D."/>
            <person name="Squares R."/>
            <person name="Whitehead S."/>
            <person name="Quail M.A."/>
            <person name="Rabbinowitsch E."/>
            <person name="Norbertczak H."/>
            <person name="Price C."/>
            <person name="Wang Z."/>
            <person name="Guillen N."/>
            <person name="Gilchrist C."/>
            <person name="Stroup S.E."/>
            <person name="Bhattacharya S."/>
            <person name="Lohia A."/>
            <person name="Foster P.G."/>
            <person name="Sicheritz-Ponten T."/>
            <person name="Weber C."/>
            <person name="Singh U."/>
            <person name="Mukherjee C."/>
            <person name="El-Sayed N.M."/>
            <person name="Petri W.A.Jr."/>
            <person name="Clark C.G."/>
            <person name="Embley T.M."/>
            <person name="Barrell B."/>
            <person name="Fraser C.M."/>
            <person name="Hall N."/>
        </authorList>
    </citation>
    <scope>NUCLEOTIDE SEQUENCE [LARGE SCALE GENOMIC DNA]</scope>
    <source>
        <strain evidence="5">HM-1:IMSS</strain>
    </source>
</reference>
<keyword evidence="2" id="KW-0547">Nucleotide-binding</keyword>